<protein>
    <submittedName>
        <fullName evidence="2">Uncharacterized protein</fullName>
    </submittedName>
</protein>
<reference evidence="2" key="2">
    <citation type="submission" date="2021-12" db="EMBL/GenBank/DDBJ databases">
        <title>Resequencing data analysis of finger millet.</title>
        <authorList>
            <person name="Hatakeyama M."/>
            <person name="Aluri S."/>
            <person name="Balachadran M.T."/>
            <person name="Sivarajan S.R."/>
            <person name="Poveda L."/>
            <person name="Shimizu-Inatsugi R."/>
            <person name="Schlapbach R."/>
            <person name="Sreeman S.M."/>
            <person name="Shimizu K.K."/>
        </authorList>
    </citation>
    <scope>NUCLEOTIDE SEQUENCE</scope>
</reference>
<proteinExistence type="predicted"/>
<feature type="transmembrane region" description="Helical" evidence="1">
    <location>
        <begin position="38"/>
        <end position="63"/>
    </location>
</feature>
<keyword evidence="1" id="KW-0812">Transmembrane</keyword>
<keyword evidence="3" id="KW-1185">Reference proteome</keyword>
<keyword evidence="1" id="KW-0472">Membrane</keyword>
<keyword evidence="1" id="KW-1133">Transmembrane helix</keyword>
<dbReference type="Proteomes" id="UP001054889">
    <property type="component" value="Unassembled WGS sequence"/>
</dbReference>
<evidence type="ECO:0000313" key="2">
    <source>
        <dbReference type="EMBL" id="GJN00648.1"/>
    </source>
</evidence>
<evidence type="ECO:0000256" key="1">
    <source>
        <dbReference type="SAM" id="Phobius"/>
    </source>
</evidence>
<accession>A0AAV5CR68</accession>
<dbReference type="EMBL" id="BQKI01000008">
    <property type="protein sequence ID" value="GJN00648.1"/>
    <property type="molecule type" value="Genomic_DNA"/>
</dbReference>
<reference evidence="2" key="1">
    <citation type="journal article" date="2018" name="DNA Res.">
        <title>Multiple hybrid de novo genome assembly of finger millet, an orphan allotetraploid crop.</title>
        <authorList>
            <person name="Hatakeyama M."/>
            <person name="Aluri S."/>
            <person name="Balachadran M.T."/>
            <person name="Sivarajan S.R."/>
            <person name="Patrignani A."/>
            <person name="Gruter S."/>
            <person name="Poveda L."/>
            <person name="Shimizu-Inatsugi R."/>
            <person name="Baeten J."/>
            <person name="Francoijs K.J."/>
            <person name="Nataraja K.N."/>
            <person name="Reddy Y.A.N."/>
            <person name="Phadnis S."/>
            <person name="Ravikumar R.L."/>
            <person name="Schlapbach R."/>
            <person name="Sreeman S.M."/>
            <person name="Shimizu K.K."/>
        </authorList>
    </citation>
    <scope>NUCLEOTIDE SEQUENCE</scope>
</reference>
<feature type="transmembrane region" description="Helical" evidence="1">
    <location>
        <begin position="83"/>
        <end position="104"/>
    </location>
</feature>
<feature type="transmembrane region" description="Helical" evidence="1">
    <location>
        <begin position="6"/>
        <end position="26"/>
    </location>
</feature>
<evidence type="ECO:0000313" key="3">
    <source>
        <dbReference type="Proteomes" id="UP001054889"/>
    </source>
</evidence>
<organism evidence="2 3">
    <name type="scientific">Eleusine coracana subsp. coracana</name>
    <dbReference type="NCBI Taxonomy" id="191504"/>
    <lineage>
        <taxon>Eukaryota</taxon>
        <taxon>Viridiplantae</taxon>
        <taxon>Streptophyta</taxon>
        <taxon>Embryophyta</taxon>
        <taxon>Tracheophyta</taxon>
        <taxon>Spermatophyta</taxon>
        <taxon>Magnoliopsida</taxon>
        <taxon>Liliopsida</taxon>
        <taxon>Poales</taxon>
        <taxon>Poaceae</taxon>
        <taxon>PACMAD clade</taxon>
        <taxon>Chloridoideae</taxon>
        <taxon>Cynodonteae</taxon>
        <taxon>Eleusininae</taxon>
        <taxon>Eleusine</taxon>
    </lineage>
</organism>
<sequence>MADLPLVIVLAVGGATVGGPEALRLLHDIAGRNPAGDVIIAVFLIFAVTALVLGTMLLARYVSVADGNDDAALDPCTARFARVTLAVALAVVVFVAACLLAVPWRERGHGGAARSCSA</sequence>
<dbReference type="AlphaFoldDB" id="A0AAV5CR68"/>
<gene>
    <name evidence="2" type="primary">ga17844</name>
    <name evidence="2" type="ORF">PR202_ga17844</name>
</gene>
<comment type="caution">
    <text evidence="2">The sequence shown here is derived from an EMBL/GenBank/DDBJ whole genome shotgun (WGS) entry which is preliminary data.</text>
</comment>
<name>A0AAV5CR68_ELECO</name>